<dbReference type="Pfam" id="PF10513">
    <property type="entry name" value="EPL1"/>
    <property type="match status" value="1"/>
</dbReference>
<feature type="region of interest" description="Disordered" evidence="9">
    <location>
        <begin position="797"/>
        <end position="854"/>
    </location>
</feature>
<dbReference type="InterPro" id="IPR019542">
    <property type="entry name" value="Enhancer_polycomb-like_N"/>
</dbReference>
<gene>
    <name evidence="11" type="ORF">GNLVRS02_ARAD1D45320g</name>
</gene>
<proteinExistence type="inferred from homology"/>
<dbReference type="InterPro" id="IPR024943">
    <property type="entry name" value="Enhancer_polycomb"/>
</dbReference>
<comment type="similarity">
    <text evidence="2 7">Belongs to the enhancer of polycomb family.</text>
</comment>
<name>A0A060TCS4_BLAAD</name>
<keyword evidence="8" id="KW-0175">Coiled coil</keyword>
<evidence type="ECO:0000256" key="6">
    <source>
        <dbReference type="ARBA" id="ARBA00025513"/>
    </source>
</evidence>
<feature type="compositionally biased region" description="Polar residues" evidence="9">
    <location>
        <begin position="803"/>
        <end position="829"/>
    </location>
</feature>
<dbReference type="GO" id="GO:0035267">
    <property type="term" value="C:NuA4 histone acetyltransferase complex"/>
    <property type="evidence" value="ECO:0007669"/>
    <property type="project" value="InterPro"/>
</dbReference>
<comment type="function">
    <text evidence="6">Component of the NuA4 histone acetyltransferase complex which is involved in transcriptional activation of selected genes principally by acetylation of nucleosomal histone H4 and H2A. The NuA4 complex is also involved in DNA repair. Involved in gene silencing by neighboring heterochromatin, blockage of the silencing spreading along the chromosome, and required for cell cycle progression through G2/M.</text>
</comment>
<evidence type="ECO:0000256" key="3">
    <source>
        <dbReference type="ARBA" id="ARBA00023015"/>
    </source>
</evidence>
<dbReference type="GO" id="GO:0006357">
    <property type="term" value="P:regulation of transcription by RNA polymerase II"/>
    <property type="evidence" value="ECO:0007669"/>
    <property type="project" value="InterPro"/>
</dbReference>
<keyword evidence="4 7" id="KW-0804">Transcription</keyword>
<reference evidence="11" key="1">
    <citation type="submission" date="2014-02" db="EMBL/GenBank/DDBJ databases">
        <authorList>
            <person name="Genoscope - CEA"/>
        </authorList>
    </citation>
    <scope>NUCLEOTIDE SEQUENCE</scope>
    <source>
        <strain evidence="11">LS3</strain>
    </source>
</reference>
<feature type="coiled-coil region" evidence="8">
    <location>
        <begin position="287"/>
        <end position="314"/>
    </location>
</feature>
<dbReference type="AlphaFoldDB" id="A0A060TCS4"/>
<feature type="compositionally biased region" description="Polar residues" evidence="9">
    <location>
        <begin position="764"/>
        <end position="775"/>
    </location>
</feature>
<evidence type="ECO:0000256" key="8">
    <source>
        <dbReference type="SAM" id="Coils"/>
    </source>
</evidence>
<protein>
    <recommendedName>
        <fullName evidence="7">Enhancer of polycomb-like protein</fullName>
    </recommendedName>
</protein>
<feature type="domain" description="Enhancer of polycomb-like N-terminal" evidence="10">
    <location>
        <begin position="12"/>
        <end position="157"/>
    </location>
</feature>
<feature type="region of interest" description="Disordered" evidence="9">
    <location>
        <begin position="741"/>
        <end position="784"/>
    </location>
</feature>
<dbReference type="GO" id="GO:0005634">
    <property type="term" value="C:nucleus"/>
    <property type="evidence" value="ECO:0007669"/>
    <property type="project" value="UniProtKB-SubCell"/>
</dbReference>
<sequence length="854" mass="94624">MAATAGSSARFRQRKISVKQNLQIFQQSDIPDLEDEQQRELQQVETGVEKGEEDEHHLKQAINASYAASTGQKVEQVYIPTPDASKRWNEYEKYYQPVFREPHSYIRMSATVEDVSGCPYCMDEEDEEFLAKFNADRSPQNKCTEDEFEMICHRFEQMLAIKQPFIAVDPTQILSFEELAPSIIESIQEEENDPVPSPEYLLATTTSSLYLSTLKKNHTKRKSPLVSFKQFGQGIYPHWRARKIARHGKPIFPVLKFEESAEKDDNDPYVCFRRREVRQVRKTRRADQQSSERLRRLQAEMEQAKKLMEMVAQREQMRKEQLQLEWDIFERRCSVKDLKRSLGIKGEDEDLVAHKKKKEEKKPVPVANAAGGAVAGEKANGAAAVAAAAAAGGAATSANSTSNSSSSALPIHSLPANMRLPASKIPETEMAILEHVLNGKENAIRSAVKNKLKARAQADKDWVNYTDNPFVPYCDYFDPDQDHRNNMPLVDPKYASYSSIAAPYPPSSDVELKLPLALSLGSSYASRVEQSPLVLRTSIDSDGDVKVEDKLTDLDLSHMSSTYTVPRRSAVSLRRRRGRGGRMLIDRRGLITRPSGGAGFGTVNLDTEVKDQDGDVTMGEENTSASDDYWSQWRQDLVDDRFKYDSDVVDKMEYTSCDPSRLNGISDETQAIRFGSMLLSKAYDSYREAYQLRQQQLVQLQQKMMQQQLARANGAAAVKKAAVPPVQGQSLNGRMIAAKGNGMVQADGPNGHGPTATMNGGGTNSASNGPNTPNSIPARPATVNGSDAAQIKAMNIVRPNSGPPQGSSASTSMNSPMDATGNMQNNNSMKVGMSPRMSSTPGPHHSTPPTKVEG</sequence>
<evidence type="ECO:0000256" key="4">
    <source>
        <dbReference type="ARBA" id="ARBA00023163"/>
    </source>
</evidence>
<accession>A0A060TCS4</accession>
<keyword evidence="5 7" id="KW-0539">Nucleus</keyword>
<evidence type="ECO:0000256" key="7">
    <source>
        <dbReference type="RuleBase" id="RU361124"/>
    </source>
</evidence>
<evidence type="ECO:0000256" key="1">
    <source>
        <dbReference type="ARBA" id="ARBA00004123"/>
    </source>
</evidence>
<evidence type="ECO:0000256" key="2">
    <source>
        <dbReference type="ARBA" id="ARBA00008035"/>
    </source>
</evidence>
<organism evidence="11">
    <name type="scientific">Blastobotrys adeninivorans</name>
    <name type="common">Yeast</name>
    <name type="synonym">Arxula adeninivorans</name>
    <dbReference type="NCBI Taxonomy" id="409370"/>
    <lineage>
        <taxon>Eukaryota</taxon>
        <taxon>Fungi</taxon>
        <taxon>Dikarya</taxon>
        <taxon>Ascomycota</taxon>
        <taxon>Saccharomycotina</taxon>
        <taxon>Dipodascomycetes</taxon>
        <taxon>Dipodascales</taxon>
        <taxon>Trichomonascaceae</taxon>
        <taxon>Blastobotrys</taxon>
    </lineage>
</organism>
<evidence type="ECO:0000313" key="11">
    <source>
        <dbReference type="EMBL" id="CDP38905.1"/>
    </source>
</evidence>
<dbReference type="PhylomeDB" id="A0A060TCS4"/>
<keyword evidence="3 7" id="KW-0805">Transcription regulation</keyword>
<dbReference type="EMBL" id="HG937694">
    <property type="protein sequence ID" value="CDP38905.1"/>
    <property type="molecule type" value="Genomic_DNA"/>
</dbReference>
<evidence type="ECO:0000256" key="9">
    <source>
        <dbReference type="SAM" id="MobiDB-lite"/>
    </source>
</evidence>
<feature type="region of interest" description="Disordered" evidence="9">
    <location>
        <begin position="29"/>
        <end position="55"/>
    </location>
</feature>
<evidence type="ECO:0000259" key="10">
    <source>
        <dbReference type="Pfam" id="PF10513"/>
    </source>
</evidence>
<reference evidence="11" key="2">
    <citation type="submission" date="2014-06" db="EMBL/GenBank/DDBJ databases">
        <title>The complete genome of Blastobotrys (Arxula) adeninivorans LS3 - a yeast of biotechnological interest.</title>
        <authorList>
            <person name="Kunze G."/>
            <person name="Gaillardin C."/>
            <person name="Czernicka M."/>
            <person name="Durrens P."/>
            <person name="Martin T."/>
            <person name="Boer E."/>
            <person name="Gabaldon T."/>
            <person name="Cruz J."/>
            <person name="Talla E."/>
            <person name="Marck C."/>
            <person name="Goffeau A."/>
            <person name="Barbe V."/>
            <person name="Baret P."/>
            <person name="Baronian K."/>
            <person name="Beier S."/>
            <person name="Bleykasten C."/>
            <person name="Bode R."/>
            <person name="Casaregola S."/>
            <person name="Despons L."/>
            <person name="Fairhead C."/>
            <person name="Giersberg M."/>
            <person name="Gierski P."/>
            <person name="Hahnel U."/>
            <person name="Hartmann A."/>
            <person name="Jankowska D."/>
            <person name="Jubin C."/>
            <person name="Jung P."/>
            <person name="Lafontaine I."/>
            <person name="Leh-Louis V."/>
            <person name="Lemaire M."/>
            <person name="Marcet-Houben M."/>
            <person name="Mascher M."/>
            <person name="Morel G."/>
            <person name="Richard G.-F."/>
            <person name="Riechen J."/>
            <person name="Sacerdot C."/>
            <person name="Sarkar A."/>
            <person name="Savel G."/>
            <person name="Schacherer J."/>
            <person name="Sherman D."/>
            <person name="Straub M.-L."/>
            <person name="Stein N."/>
            <person name="Thierry A."/>
            <person name="Trautwein-Schult A."/>
            <person name="Westhof E."/>
            <person name="Worch S."/>
            <person name="Dujon B."/>
            <person name="Souciet J.-L."/>
            <person name="Wincker P."/>
            <person name="Scholz U."/>
            <person name="Neuveglise N."/>
        </authorList>
    </citation>
    <scope>NUCLEOTIDE SEQUENCE</scope>
    <source>
        <strain evidence="11">LS3</strain>
    </source>
</reference>
<dbReference type="PANTHER" id="PTHR14898">
    <property type="entry name" value="ENHANCER OF POLYCOMB"/>
    <property type="match status" value="1"/>
</dbReference>
<feature type="compositionally biased region" description="Low complexity" evidence="9">
    <location>
        <begin position="838"/>
        <end position="854"/>
    </location>
</feature>
<evidence type="ECO:0000256" key="5">
    <source>
        <dbReference type="ARBA" id="ARBA00023242"/>
    </source>
</evidence>
<comment type="subcellular location">
    <subcellularLocation>
        <location evidence="1 7">Nucleus</location>
    </subcellularLocation>
</comment>